<keyword evidence="2 5" id="KW-0812">Transmembrane</keyword>
<name>A0A9J6P4B3_9CLOT</name>
<organism evidence="7 8">
    <name type="scientific">Oceanirhabdus seepicola</name>
    <dbReference type="NCBI Taxonomy" id="2828781"/>
    <lineage>
        <taxon>Bacteria</taxon>
        <taxon>Bacillati</taxon>
        <taxon>Bacillota</taxon>
        <taxon>Clostridia</taxon>
        <taxon>Eubacteriales</taxon>
        <taxon>Clostridiaceae</taxon>
        <taxon>Oceanirhabdus</taxon>
    </lineage>
</organism>
<comment type="caution">
    <text evidence="7">The sequence shown here is derived from an EMBL/GenBank/DDBJ whole genome shotgun (WGS) entry which is preliminary data.</text>
</comment>
<dbReference type="SUPFAM" id="SSF53300">
    <property type="entry name" value="vWA-like"/>
    <property type="match status" value="1"/>
</dbReference>
<accession>A0A9J6P4B3</accession>
<reference evidence="7" key="2">
    <citation type="submission" date="2021-04" db="EMBL/GenBank/DDBJ databases">
        <authorList>
            <person name="Dong X."/>
        </authorList>
    </citation>
    <scope>NUCLEOTIDE SEQUENCE</scope>
    <source>
        <strain evidence="7">ZWT</strain>
    </source>
</reference>
<dbReference type="InterPro" id="IPR036465">
    <property type="entry name" value="vWFA_dom_sf"/>
</dbReference>
<reference evidence="7" key="1">
    <citation type="journal article" date="2021" name="mSystems">
        <title>Bacteria and Archaea Synergistically Convert Glycine Betaine to Biogenic Methane in the Formosa Cold Seep of the South China Sea.</title>
        <authorList>
            <person name="Li L."/>
            <person name="Zhang W."/>
            <person name="Zhang S."/>
            <person name="Song L."/>
            <person name="Sun Q."/>
            <person name="Zhang H."/>
            <person name="Xiang H."/>
            <person name="Dong X."/>
        </authorList>
    </citation>
    <scope>NUCLEOTIDE SEQUENCE</scope>
    <source>
        <strain evidence="7">ZWT</strain>
    </source>
</reference>
<dbReference type="SMART" id="SM00327">
    <property type="entry name" value="VWA"/>
    <property type="match status" value="1"/>
</dbReference>
<feature type="transmembrane region" description="Helical" evidence="5">
    <location>
        <begin position="49"/>
        <end position="66"/>
    </location>
</feature>
<gene>
    <name evidence="7" type="ORF">KDK92_11980</name>
</gene>
<dbReference type="AlphaFoldDB" id="A0A9J6P4B3"/>
<keyword evidence="4 5" id="KW-0472">Membrane</keyword>
<evidence type="ECO:0000256" key="4">
    <source>
        <dbReference type="ARBA" id="ARBA00023136"/>
    </source>
</evidence>
<dbReference type="PROSITE" id="PS50234">
    <property type="entry name" value="VWFA"/>
    <property type="match status" value="1"/>
</dbReference>
<evidence type="ECO:0000313" key="8">
    <source>
        <dbReference type="Proteomes" id="UP001056429"/>
    </source>
</evidence>
<evidence type="ECO:0000256" key="1">
    <source>
        <dbReference type="ARBA" id="ARBA00022475"/>
    </source>
</evidence>
<dbReference type="PANTHER" id="PTHR22550">
    <property type="entry name" value="SPORE GERMINATION PROTEIN"/>
    <property type="match status" value="1"/>
</dbReference>
<keyword evidence="3 5" id="KW-1133">Transmembrane helix</keyword>
<dbReference type="Pfam" id="PF07584">
    <property type="entry name" value="BatA"/>
    <property type="match status" value="1"/>
</dbReference>
<sequence length="321" mass="36179">MRFANWYFFLLIPLAVYVFLWKKNKSAIKFSSVKLLMNSGMKKTIKHRIGKYFICAGVILLITALARPQLIDKEVDIKDEGIDIAVVLDISGSMESVDLKPNRLEAAKKTIEDFINKRPNDRISLIIFAGSAYTKIPLTLDHNIIKESLVDIDSRYVKEEGTAIGMALSVGLNRLKKSESKSKIIILVTDGDNNEGAIKPATAAELAKDMDVKIYSIGVGTDSTIMPTLVSGKTIYKKYQGGLNEELLEDISHETGGKYYRARYEEALSQIFSDINKLEKTEFDGDNFIRYKELGFMFIKLGLILLTAGIFLDRYYYIQIP</sequence>
<evidence type="ECO:0000259" key="6">
    <source>
        <dbReference type="PROSITE" id="PS50234"/>
    </source>
</evidence>
<evidence type="ECO:0000313" key="7">
    <source>
        <dbReference type="EMBL" id="MCM1990440.1"/>
    </source>
</evidence>
<dbReference type="InterPro" id="IPR024163">
    <property type="entry name" value="Aerotolerance_reg_N"/>
</dbReference>
<feature type="transmembrane region" description="Helical" evidence="5">
    <location>
        <begin position="294"/>
        <end position="312"/>
    </location>
</feature>
<dbReference type="PANTHER" id="PTHR22550:SF5">
    <property type="entry name" value="LEUCINE ZIPPER PROTEIN 4"/>
    <property type="match status" value="1"/>
</dbReference>
<dbReference type="InterPro" id="IPR050768">
    <property type="entry name" value="UPF0353/GerABKA_families"/>
</dbReference>
<evidence type="ECO:0000256" key="5">
    <source>
        <dbReference type="SAM" id="Phobius"/>
    </source>
</evidence>
<dbReference type="RefSeq" id="WP_250859475.1">
    <property type="nucleotide sequence ID" value="NZ_JAGSOJ010000002.1"/>
</dbReference>
<evidence type="ECO:0000256" key="2">
    <source>
        <dbReference type="ARBA" id="ARBA00022692"/>
    </source>
</evidence>
<dbReference type="Pfam" id="PF00092">
    <property type="entry name" value="VWA"/>
    <property type="match status" value="1"/>
</dbReference>
<dbReference type="Proteomes" id="UP001056429">
    <property type="component" value="Unassembled WGS sequence"/>
</dbReference>
<dbReference type="EMBL" id="JAGSOJ010000002">
    <property type="protein sequence ID" value="MCM1990440.1"/>
    <property type="molecule type" value="Genomic_DNA"/>
</dbReference>
<proteinExistence type="predicted"/>
<feature type="domain" description="VWFA" evidence="6">
    <location>
        <begin position="83"/>
        <end position="275"/>
    </location>
</feature>
<keyword evidence="8" id="KW-1185">Reference proteome</keyword>
<dbReference type="InterPro" id="IPR002035">
    <property type="entry name" value="VWF_A"/>
</dbReference>
<protein>
    <submittedName>
        <fullName evidence="7">VWA domain-containing protein</fullName>
    </submittedName>
</protein>
<evidence type="ECO:0000256" key="3">
    <source>
        <dbReference type="ARBA" id="ARBA00022989"/>
    </source>
</evidence>
<dbReference type="Gene3D" id="3.40.50.410">
    <property type="entry name" value="von Willebrand factor, type A domain"/>
    <property type="match status" value="1"/>
</dbReference>
<feature type="transmembrane region" description="Helical" evidence="5">
    <location>
        <begin position="6"/>
        <end position="22"/>
    </location>
</feature>
<keyword evidence="1" id="KW-1003">Cell membrane</keyword>